<comment type="similarity">
    <text evidence="1">Belongs to the HscB family.</text>
</comment>
<evidence type="ECO:0000259" key="5">
    <source>
        <dbReference type="Pfam" id="PF03328"/>
    </source>
</evidence>
<organism evidence="7 8">
    <name type="scientific">Filobasidium floriforme</name>
    <dbReference type="NCBI Taxonomy" id="5210"/>
    <lineage>
        <taxon>Eukaryota</taxon>
        <taxon>Fungi</taxon>
        <taxon>Dikarya</taxon>
        <taxon>Basidiomycota</taxon>
        <taxon>Agaricomycotina</taxon>
        <taxon>Tremellomycetes</taxon>
        <taxon>Filobasidiales</taxon>
        <taxon>Filobasidiaceae</taxon>
        <taxon>Filobasidium</taxon>
    </lineage>
</organism>
<feature type="domain" description="Co-chaperone HscB C-terminal oligomerisation" evidence="6">
    <location>
        <begin position="509"/>
        <end position="582"/>
    </location>
</feature>
<reference evidence="7" key="1">
    <citation type="submission" date="2020-04" db="EMBL/GenBank/DDBJ databases">
        <title>Analysis of mating type loci in Filobasidium floriforme.</title>
        <authorList>
            <person name="Nowrousian M."/>
        </authorList>
    </citation>
    <scope>NUCLEOTIDE SEQUENCE</scope>
    <source>
        <strain evidence="7">CBS 6242</strain>
    </source>
</reference>
<dbReference type="InterPro" id="IPR015813">
    <property type="entry name" value="Pyrv/PenolPyrv_kinase-like_dom"/>
</dbReference>
<dbReference type="GO" id="GO:0046872">
    <property type="term" value="F:metal ion binding"/>
    <property type="evidence" value="ECO:0007669"/>
    <property type="project" value="UniProtKB-KW"/>
</dbReference>
<comment type="caution">
    <text evidence="7">The sequence shown here is derived from an EMBL/GenBank/DDBJ whole genome shotgun (WGS) entry which is preliminary data.</text>
</comment>
<evidence type="ECO:0000256" key="1">
    <source>
        <dbReference type="ARBA" id="ARBA00010476"/>
    </source>
</evidence>
<name>A0A8K0JMY3_9TREE</name>
<accession>A0A8K0JMY3</accession>
<dbReference type="GO" id="GO:0106064">
    <property type="term" value="P:regulation of cobalamin metabolic process"/>
    <property type="evidence" value="ECO:0007669"/>
    <property type="project" value="TreeGrafter"/>
</dbReference>
<keyword evidence="3" id="KW-0143">Chaperone</keyword>
<proteinExistence type="inferred from homology"/>
<dbReference type="Pfam" id="PF03328">
    <property type="entry name" value="HpcH_HpaI"/>
    <property type="match status" value="2"/>
</dbReference>
<dbReference type="InterPro" id="IPR004640">
    <property type="entry name" value="HscB"/>
</dbReference>
<gene>
    <name evidence="7" type="ORF">FFLO_02324</name>
</gene>
<feature type="domain" description="HpcH/HpaI aldolase/citrate lyase" evidence="5">
    <location>
        <begin position="39"/>
        <end position="91"/>
    </location>
</feature>
<sequence length="594" mass="64824">MITPIIRHTGSKLLGQQRLAGSTRIANLNTSSPQIPVGSLLYVPASSDKFLQKSLGSDSSTIVYDLEDSVHETAKDSARERLSKFLQDLPQNLPNRPLNGTSVAVRPNNPWTGSEAGAVTSESFYEDPGNYSGGGPLDLAEIWGHAKEPGGRTLPMMLMPKVESAGMLDALGNLSSNRGRKIPLIASIESPGALMRLGEIAAWRGQNLELVGLLVNLLPVCASSGIIRTRSRMELLHARSSVVIAAKAYGLSAIDMVCVDYKDMCILREESEEGRRLGFTAKQAIHPSQVETILNAYAPSAKDIARAQQILDIMSSSKRGAEGLKSEDGREEMIDRPMVLQAERTIREATAAGRLQPRPPAGTRAYSTARPSAPRKSCPNCGEALALQVTPCTACRTPCPLPSDILHHALFDLVPEASMSKPAKEILEELPGGGFDIDSRGIRMTFLKKQQRIHPDSFSGAGEKEHALAIDQSSHFNKAYTTLLNPLSRAKYLLDQYGYDIAESDSLTDPELLMEVMEAREELEEASTQEECDAVRESNRVKSEQVVQNILEVFSSSSVDLERAKGLTIELQYLQNLDNAAKEWQPGKRVEITH</sequence>
<evidence type="ECO:0000259" key="6">
    <source>
        <dbReference type="Pfam" id="PF07743"/>
    </source>
</evidence>
<dbReference type="GO" id="GO:0051259">
    <property type="term" value="P:protein complex oligomerization"/>
    <property type="evidence" value="ECO:0007669"/>
    <property type="project" value="InterPro"/>
</dbReference>
<feature type="domain" description="HpcH/HpaI aldolase/citrate lyase" evidence="5">
    <location>
        <begin position="157"/>
        <end position="287"/>
    </location>
</feature>
<feature type="region of interest" description="Disordered" evidence="4">
    <location>
        <begin position="91"/>
        <end position="111"/>
    </location>
</feature>
<dbReference type="Gene3D" id="3.20.20.60">
    <property type="entry name" value="Phosphoenolpyruvate-binding domains"/>
    <property type="match status" value="1"/>
</dbReference>
<dbReference type="SUPFAM" id="SSF51621">
    <property type="entry name" value="Phosphoenolpyruvate/pyruvate domain"/>
    <property type="match status" value="1"/>
</dbReference>
<dbReference type="InterPro" id="IPR040442">
    <property type="entry name" value="Pyrv_kinase-like_dom_sf"/>
</dbReference>
<dbReference type="GO" id="GO:0051087">
    <property type="term" value="F:protein-folding chaperone binding"/>
    <property type="evidence" value="ECO:0007669"/>
    <property type="project" value="InterPro"/>
</dbReference>
<protein>
    <recommendedName>
        <fullName evidence="9">J domain-containing protein</fullName>
    </recommendedName>
</protein>
<dbReference type="GO" id="GO:0047777">
    <property type="term" value="F:(S)-citramalyl-CoA lyase activity"/>
    <property type="evidence" value="ECO:0007669"/>
    <property type="project" value="TreeGrafter"/>
</dbReference>
<dbReference type="Gene3D" id="1.10.287.110">
    <property type="entry name" value="DnaJ domain"/>
    <property type="match status" value="1"/>
</dbReference>
<dbReference type="InterPro" id="IPR005000">
    <property type="entry name" value="Aldolase/citrate-lyase_domain"/>
</dbReference>
<dbReference type="PANTHER" id="PTHR11105">
    <property type="entry name" value="CITRATE LYASE SUBUNIT BETA-RELATED"/>
    <property type="match status" value="1"/>
</dbReference>
<evidence type="ECO:0000313" key="8">
    <source>
        <dbReference type="Proteomes" id="UP000812966"/>
    </source>
</evidence>
<dbReference type="GO" id="GO:0001671">
    <property type="term" value="F:ATPase activator activity"/>
    <property type="evidence" value="ECO:0007669"/>
    <property type="project" value="InterPro"/>
</dbReference>
<keyword evidence="8" id="KW-1185">Reference proteome</keyword>
<dbReference type="AlphaFoldDB" id="A0A8K0JMY3"/>
<dbReference type="InterPro" id="IPR036869">
    <property type="entry name" value="J_dom_sf"/>
</dbReference>
<dbReference type="SUPFAM" id="SSF46565">
    <property type="entry name" value="Chaperone J-domain"/>
    <property type="match status" value="1"/>
</dbReference>
<evidence type="ECO:0000256" key="3">
    <source>
        <dbReference type="ARBA" id="ARBA00023186"/>
    </source>
</evidence>
<evidence type="ECO:0000313" key="7">
    <source>
        <dbReference type="EMBL" id="KAG7562238.1"/>
    </source>
</evidence>
<feature type="region of interest" description="Disordered" evidence="4">
    <location>
        <begin position="352"/>
        <end position="374"/>
    </location>
</feature>
<dbReference type="Gene3D" id="1.20.1280.20">
    <property type="entry name" value="HscB, C-terminal domain"/>
    <property type="match status" value="1"/>
</dbReference>
<dbReference type="NCBIfam" id="TIGR00714">
    <property type="entry name" value="hscB"/>
    <property type="match status" value="1"/>
</dbReference>
<dbReference type="EMBL" id="JABELV010000036">
    <property type="protein sequence ID" value="KAG7562238.1"/>
    <property type="molecule type" value="Genomic_DNA"/>
</dbReference>
<evidence type="ECO:0000256" key="2">
    <source>
        <dbReference type="ARBA" id="ARBA00022723"/>
    </source>
</evidence>
<dbReference type="InterPro" id="IPR036386">
    <property type="entry name" value="HscB_C_sf"/>
</dbReference>
<evidence type="ECO:0008006" key="9">
    <source>
        <dbReference type="Google" id="ProtNLM"/>
    </source>
</evidence>
<dbReference type="InterPro" id="IPR009073">
    <property type="entry name" value="HscB_oligo_C"/>
</dbReference>
<dbReference type="PANTHER" id="PTHR11105:SF0">
    <property type="entry name" value="CITRAMALYL-COA LYASE, MITOCHONDRIAL"/>
    <property type="match status" value="1"/>
</dbReference>
<feature type="compositionally biased region" description="Polar residues" evidence="4">
    <location>
        <begin position="91"/>
        <end position="102"/>
    </location>
</feature>
<dbReference type="SUPFAM" id="SSF47144">
    <property type="entry name" value="HSC20 (HSCB), C-terminal oligomerisation domain"/>
    <property type="match status" value="1"/>
</dbReference>
<dbReference type="GO" id="GO:0044571">
    <property type="term" value="P:[2Fe-2S] cluster assembly"/>
    <property type="evidence" value="ECO:0007669"/>
    <property type="project" value="InterPro"/>
</dbReference>
<evidence type="ECO:0000256" key="4">
    <source>
        <dbReference type="SAM" id="MobiDB-lite"/>
    </source>
</evidence>
<dbReference type="Pfam" id="PF07743">
    <property type="entry name" value="HSCB_C"/>
    <property type="match status" value="1"/>
</dbReference>
<dbReference type="Proteomes" id="UP000812966">
    <property type="component" value="Unassembled WGS sequence"/>
</dbReference>
<keyword evidence="2" id="KW-0479">Metal-binding</keyword>
<dbReference type="InterPro" id="IPR040186">
    <property type="entry name" value="Citramalyl-CoA_lyase"/>
</dbReference>